<keyword evidence="2" id="KW-1185">Reference proteome</keyword>
<dbReference type="AlphaFoldDB" id="A0A8B6GEA4"/>
<accession>A0A8B6GEA4</accession>
<dbReference type="EMBL" id="UYJE01008284">
    <property type="protein sequence ID" value="VDI62698.1"/>
    <property type="molecule type" value="Genomic_DNA"/>
</dbReference>
<evidence type="ECO:0000313" key="1">
    <source>
        <dbReference type="EMBL" id="VDI62698.1"/>
    </source>
</evidence>
<evidence type="ECO:0000313" key="2">
    <source>
        <dbReference type="Proteomes" id="UP000596742"/>
    </source>
</evidence>
<dbReference type="Proteomes" id="UP000596742">
    <property type="component" value="Unassembled WGS sequence"/>
</dbReference>
<protein>
    <submittedName>
        <fullName evidence="1">Uncharacterized protein</fullName>
    </submittedName>
</protein>
<sequence>MRRQTSTQQNSISTITTETHVPTLVQNKNVHTAKDLIGCQESDKHIRKQRHFPQMLSLLLVPSLRDNISAISEHNTLHNITDKDETIKHDTVIESTYLLRSYLMY</sequence>
<name>A0A8B6GEA4_MYTGA</name>
<reference evidence="1" key="1">
    <citation type="submission" date="2018-11" db="EMBL/GenBank/DDBJ databases">
        <authorList>
            <person name="Alioto T."/>
            <person name="Alioto T."/>
        </authorList>
    </citation>
    <scope>NUCLEOTIDE SEQUENCE</scope>
</reference>
<gene>
    <name evidence="1" type="ORF">MGAL_10B039148</name>
</gene>
<organism evidence="1 2">
    <name type="scientific">Mytilus galloprovincialis</name>
    <name type="common">Mediterranean mussel</name>
    <dbReference type="NCBI Taxonomy" id="29158"/>
    <lineage>
        <taxon>Eukaryota</taxon>
        <taxon>Metazoa</taxon>
        <taxon>Spiralia</taxon>
        <taxon>Lophotrochozoa</taxon>
        <taxon>Mollusca</taxon>
        <taxon>Bivalvia</taxon>
        <taxon>Autobranchia</taxon>
        <taxon>Pteriomorphia</taxon>
        <taxon>Mytilida</taxon>
        <taxon>Mytiloidea</taxon>
        <taxon>Mytilidae</taxon>
        <taxon>Mytilinae</taxon>
        <taxon>Mytilus</taxon>
    </lineage>
</organism>
<proteinExistence type="predicted"/>
<comment type="caution">
    <text evidence="1">The sequence shown here is derived from an EMBL/GenBank/DDBJ whole genome shotgun (WGS) entry which is preliminary data.</text>
</comment>